<keyword evidence="3" id="KW-1185">Reference proteome</keyword>
<gene>
    <name evidence="2" type="ORF">AN965_09765</name>
</gene>
<feature type="compositionally biased region" description="Basic and acidic residues" evidence="1">
    <location>
        <begin position="98"/>
        <end position="114"/>
    </location>
</feature>
<dbReference type="EMBL" id="LJJD01000016">
    <property type="protein sequence ID" value="KQL57229.1"/>
    <property type="molecule type" value="Genomic_DNA"/>
</dbReference>
<name>A0A9D5I136_9BACI</name>
<feature type="region of interest" description="Disordered" evidence="1">
    <location>
        <begin position="20"/>
        <end position="47"/>
    </location>
</feature>
<dbReference type="Proteomes" id="UP000051061">
    <property type="component" value="Unassembled WGS sequence"/>
</dbReference>
<feature type="region of interest" description="Disordered" evidence="1">
    <location>
        <begin position="170"/>
        <end position="224"/>
    </location>
</feature>
<comment type="caution">
    <text evidence="2">The sequence shown here is derived from an EMBL/GenBank/DDBJ whole genome shotgun (WGS) entry which is preliminary data.</text>
</comment>
<proteinExistence type="predicted"/>
<evidence type="ECO:0000313" key="2">
    <source>
        <dbReference type="EMBL" id="KQL57229.1"/>
    </source>
</evidence>
<feature type="region of interest" description="Disordered" evidence="1">
    <location>
        <begin position="81"/>
        <end position="114"/>
    </location>
</feature>
<accession>A0A9D5I136</accession>
<feature type="compositionally biased region" description="Acidic residues" evidence="1">
    <location>
        <begin position="24"/>
        <end position="40"/>
    </location>
</feature>
<feature type="compositionally biased region" description="Basic residues" evidence="1">
    <location>
        <begin position="214"/>
        <end position="224"/>
    </location>
</feature>
<dbReference type="AlphaFoldDB" id="A0A9D5I136"/>
<evidence type="ECO:0000256" key="1">
    <source>
        <dbReference type="SAM" id="MobiDB-lite"/>
    </source>
</evidence>
<sequence>MFAKPLFEKKAPRLDMNLQMFAEDNNDDDSDDDQGDDTPDLVELLKNPEFKKQYEADMKGKLGKRLKKYKDVDLEEYERLKQEAAGKKSTDDEEDDNKSDSKLDEYGKRLARAERKEKRAAVKEYAMENKFNAKLAAKLISIDEIELDDDGEPTNLEELFEDLAEEFPEYFTEKEEEEESSKSGYGPGVKQKNNSRTKKPDGYEVGKSSYARIQARRNKNRKGE</sequence>
<reference evidence="2 3" key="1">
    <citation type="submission" date="2015-09" db="EMBL/GenBank/DDBJ databases">
        <title>Genome sequencing project for genomic taxonomy and phylogenomics of Bacillus-like bacteria.</title>
        <authorList>
            <person name="Liu B."/>
            <person name="Wang J."/>
            <person name="Zhu Y."/>
            <person name="Liu G."/>
            <person name="Chen Q."/>
            <person name="Chen Z."/>
            <person name="Lan J."/>
            <person name="Che J."/>
            <person name="Ge C."/>
            <person name="Shi H."/>
            <person name="Pan Z."/>
            <person name="Liu X."/>
        </authorList>
    </citation>
    <scope>NUCLEOTIDE SEQUENCE [LARGE SCALE GENOMIC DNA]</scope>
    <source>
        <strain evidence="2 3">DSM 19153</strain>
    </source>
</reference>
<feature type="compositionally biased region" description="Basic and acidic residues" evidence="1">
    <location>
        <begin position="81"/>
        <end position="90"/>
    </location>
</feature>
<feature type="compositionally biased region" description="Acidic residues" evidence="1">
    <location>
        <begin position="170"/>
        <end position="179"/>
    </location>
</feature>
<evidence type="ECO:0000313" key="3">
    <source>
        <dbReference type="Proteomes" id="UP000051061"/>
    </source>
</evidence>
<protein>
    <submittedName>
        <fullName evidence="2">Uncharacterized protein</fullName>
    </submittedName>
</protein>
<organism evidence="2 3">
    <name type="scientific">Alkalicoccobacillus plakortidis</name>
    <dbReference type="NCBI Taxonomy" id="444060"/>
    <lineage>
        <taxon>Bacteria</taxon>
        <taxon>Bacillati</taxon>
        <taxon>Bacillota</taxon>
        <taxon>Bacilli</taxon>
        <taxon>Bacillales</taxon>
        <taxon>Bacillaceae</taxon>
        <taxon>Alkalicoccobacillus</taxon>
    </lineage>
</organism>